<feature type="domain" description="Cytochrome c" evidence="6">
    <location>
        <begin position="49"/>
        <end position="192"/>
    </location>
</feature>
<accession>A0A497XST7</accession>
<evidence type="ECO:0000256" key="2">
    <source>
        <dbReference type="ARBA" id="ARBA00022723"/>
    </source>
</evidence>
<dbReference type="AlphaFoldDB" id="A0A497XST7"/>
<feature type="transmembrane region" description="Helical" evidence="5">
    <location>
        <begin position="203"/>
        <end position="223"/>
    </location>
</feature>
<evidence type="ECO:0000256" key="3">
    <source>
        <dbReference type="ARBA" id="ARBA00023004"/>
    </source>
</evidence>
<organism evidence="7 8">
    <name type="scientific">Hydrogenivirga caldilitoris</name>
    <dbReference type="NCBI Taxonomy" id="246264"/>
    <lineage>
        <taxon>Bacteria</taxon>
        <taxon>Pseudomonadati</taxon>
        <taxon>Aquificota</taxon>
        <taxon>Aquificia</taxon>
        <taxon>Aquificales</taxon>
        <taxon>Aquificaceae</taxon>
        <taxon>Hydrogenivirga</taxon>
    </lineage>
</organism>
<keyword evidence="5" id="KW-1133">Transmembrane helix</keyword>
<sequence>MSTWGLVKTVFFAGITAVFFFVIWIHNPFAPHEEYELPHEAGKIIGDPKAAVEGRELFKQNCTSCHSLRYDGLYLMSVAAKPEWAQIEKTQGKPILVEKDGKLEVKGYFVPRDVYEAVAITDLEGLKASFGKIPPDLSTIYLSRGAGYLYNFIMDPQKVLPGTSMPKLFFPEYDKEAPEKVAKIVAYLRSVNDPSPGEKAKRALMGVVTIAYFLAMGALLWIYRKRIVSHMSH</sequence>
<evidence type="ECO:0000256" key="5">
    <source>
        <dbReference type="SAM" id="Phobius"/>
    </source>
</evidence>
<dbReference type="GO" id="GO:0046872">
    <property type="term" value="F:metal ion binding"/>
    <property type="evidence" value="ECO:0007669"/>
    <property type="project" value="UniProtKB-KW"/>
</dbReference>
<dbReference type="SUPFAM" id="SSF46626">
    <property type="entry name" value="Cytochrome c"/>
    <property type="match status" value="1"/>
</dbReference>
<proteinExistence type="predicted"/>
<evidence type="ECO:0000256" key="1">
    <source>
        <dbReference type="ARBA" id="ARBA00022617"/>
    </source>
</evidence>
<feature type="transmembrane region" description="Helical" evidence="5">
    <location>
        <begin position="6"/>
        <end position="25"/>
    </location>
</feature>
<name>A0A497XST7_9AQUI</name>
<dbReference type="Proteomes" id="UP000267841">
    <property type="component" value="Unassembled WGS sequence"/>
</dbReference>
<evidence type="ECO:0000256" key="4">
    <source>
        <dbReference type="PROSITE-ProRule" id="PRU00433"/>
    </source>
</evidence>
<dbReference type="OrthoDB" id="9781261at2"/>
<gene>
    <name evidence="7" type="ORF">BCF55_0244</name>
</gene>
<protein>
    <submittedName>
        <fullName evidence="7">Ubiquinol-cytochrome c reductase cytochrome c1 subunit</fullName>
    </submittedName>
</protein>
<keyword evidence="5" id="KW-0812">Transmembrane</keyword>
<dbReference type="RefSeq" id="WP_121009003.1">
    <property type="nucleotide sequence ID" value="NZ_RCCJ01000001.1"/>
</dbReference>
<dbReference type="InterPro" id="IPR009056">
    <property type="entry name" value="Cyt_c-like_dom"/>
</dbReference>
<dbReference type="EMBL" id="RCCJ01000001">
    <property type="protein sequence ID" value="RLJ69983.1"/>
    <property type="molecule type" value="Genomic_DNA"/>
</dbReference>
<keyword evidence="2 4" id="KW-0479">Metal-binding</keyword>
<keyword evidence="3 4" id="KW-0408">Iron</keyword>
<keyword evidence="8" id="KW-1185">Reference proteome</keyword>
<evidence type="ECO:0000259" key="6">
    <source>
        <dbReference type="PROSITE" id="PS51007"/>
    </source>
</evidence>
<dbReference type="GO" id="GO:0020037">
    <property type="term" value="F:heme binding"/>
    <property type="evidence" value="ECO:0007669"/>
    <property type="project" value="InterPro"/>
</dbReference>
<dbReference type="GO" id="GO:0009055">
    <property type="term" value="F:electron transfer activity"/>
    <property type="evidence" value="ECO:0007669"/>
    <property type="project" value="InterPro"/>
</dbReference>
<comment type="caution">
    <text evidence="7">The sequence shown here is derived from an EMBL/GenBank/DDBJ whole genome shotgun (WGS) entry which is preliminary data.</text>
</comment>
<reference evidence="7 8" key="1">
    <citation type="submission" date="2018-10" db="EMBL/GenBank/DDBJ databases">
        <title>Genomic Encyclopedia of Archaeal and Bacterial Type Strains, Phase II (KMG-II): from individual species to whole genera.</title>
        <authorList>
            <person name="Goeker M."/>
        </authorList>
    </citation>
    <scope>NUCLEOTIDE SEQUENCE [LARGE SCALE GENOMIC DNA]</scope>
    <source>
        <strain evidence="7 8">DSM 16510</strain>
    </source>
</reference>
<keyword evidence="5" id="KW-0472">Membrane</keyword>
<evidence type="ECO:0000313" key="8">
    <source>
        <dbReference type="Proteomes" id="UP000267841"/>
    </source>
</evidence>
<dbReference type="Gene3D" id="1.10.760.10">
    <property type="entry name" value="Cytochrome c-like domain"/>
    <property type="match status" value="2"/>
</dbReference>
<evidence type="ECO:0000313" key="7">
    <source>
        <dbReference type="EMBL" id="RLJ69983.1"/>
    </source>
</evidence>
<dbReference type="PROSITE" id="PS51007">
    <property type="entry name" value="CYTC"/>
    <property type="match status" value="1"/>
</dbReference>
<keyword evidence="1 4" id="KW-0349">Heme</keyword>
<dbReference type="Pfam" id="PF00034">
    <property type="entry name" value="Cytochrom_C"/>
    <property type="match status" value="1"/>
</dbReference>
<dbReference type="InterPro" id="IPR036909">
    <property type="entry name" value="Cyt_c-like_dom_sf"/>
</dbReference>